<dbReference type="EMBL" id="OOIL02004794">
    <property type="protein sequence ID" value="VFQ93085.1"/>
    <property type="molecule type" value="Genomic_DNA"/>
</dbReference>
<evidence type="ECO:0000313" key="2">
    <source>
        <dbReference type="Proteomes" id="UP000595140"/>
    </source>
</evidence>
<protein>
    <submittedName>
        <fullName evidence="1">Uncharacterized protein</fullName>
    </submittedName>
</protein>
<proteinExistence type="predicted"/>
<accession>A0A484MVU1</accession>
<dbReference type="Proteomes" id="UP000595140">
    <property type="component" value="Unassembled WGS sequence"/>
</dbReference>
<reference evidence="1 2" key="1">
    <citation type="submission" date="2018-04" db="EMBL/GenBank/DDBJ databases">
        <authorList>
            <person name="Vogel A."/>
        </authorList>
    </citation>
    <scope>NUCLEOTIDE SEQUENCE [LARGE SCALE GENOMIC DNA]</scope>
</reference>
<organism evidence="1 2">
    <name type="scientific">Cuscuta campestris</name>
    <dbReference type="NCBI Taxonomy" id="132261"/>
    <lineage>
        <taxon>Eukaryota</taxon>
        <taxon>Viridiplantae</taxon>
        <taxon>Streptophyta</taxon>
        <taxon>Embryophyta</taxon>
        <taxon>Tracheophyta</taxon>
        <taxon>Spermatophyta</taxon>
        <taxon>Magnoliopsida</taxon>
        <taxon>eudicotyledons</taxon>
        <taxon>Gunneridae</taxon>
        <taxon>Pentapetalae</taxon>
        <taxon>asterids</taxon>
        <taxon>lamiids</taxon>
        <taxon>Solanales</taxon>
        <taxon>Convolvulaceae</taxon>
        <taxon>Cuscuteae</taxon>
        <taxon>Cuscuta</taxon>
        <taxon>Cuscuta subgen. Grammica</taxon>
        <taxon>Cuscuta sect. Cleistogrammica</taxon>
    </lineage>
</organism>
<dbReference type="AlphaFoldDB" id="A0A484MVU1"/>
<name>A0A484MVU1_9ASTE</name>
<sequence>MVPPSEWYPLFSGILIIRGGQGADGVCELGDDMWVRGFEEDGSSGISMGGWFWAEFSFGGKFLRVIGRRFFAVELFG</sequence>
<evidence type="ECO:0000313" key="1">
    <source>
        <dbReference type="EMBL" id="VFQ93085.1"/>
    </source>
</evidence>
<keyword evidence="2" id="KW-1185">Reference proteome</keyword>
<gene>
    <name evidence="1" type="ORF">CCAM_LOCUS34861</name>
</gene>